<evidence type="ECO:0000313" key="6">
    <source>
        <dbReference type="Proteomes" id="UP000053144"/>
    </source>
</evidence>
<name>A0A0L9UXG8_PHAAN</name>
<dbReference type="GO" id="GO:0006406">
    <property type="term" value="P:mRNA export from nucleus"/>
    <property type="evidence" value="ECO:0007669"/>
    <property type="project" value="TreeGrafter"/>
</dbReference>
<dbReference type="Gramene" id="KOM47249">
    <property type="protein sequence ID" value="KOM47249"/>
    <property type="gene ID" value="LR48_Vigan07g095300"/>
</dbReference>
<dbReference type="InterPro" id="IPR035979">
    <property type="entry name" value="RBD_domain_sf"/>
</dbReference>
<dbReference type="Pfam" id="PF00076">
    <property type="entry name" value="RRM_1"/>
    <property type="match status" value="1"/>
</dbReference>
<dbReference type="OrthoDB" id="1049195at2759"/>
<dbReference type="AlphaFoldDB" id="A0A0L9UXG8"/>
<accession>A0A0L9UXG8</accession>
<dbReference type="Proteomes" id="UP000053144">
    <property type="component" value="Chromosome 7"/>
</dbReference>
<evidence type="ECO:0000256" key="2">
    <source>
        <dbReference type="PROSITE-ProRule" id="PRU00176"/>
    </source>
</evidence>
<reference evidence="4 7" key="3">
    <citation type="submission" date="2020-05" db="EMBL/GenBank/DDBJ databases">
        <title>Vigna angularis (adzuki bean) Var. LongXiaoDou No. 4 denovo assembly.</title>
        <authorList>
            <person name="Xiang H."/>
        </authorList>
    </citation>
    <scope>NUCLEOTIDE SEQUENCE [LARGE SCALE GENOMIC DNA]</scope>
    <source>
        <tissue evidence="4">Leaf</tissue>
    </source>
</reference>
<dbReference type="InterPro" id="IPR000504">
    <property type="entry name" value="RRM_dom"/>
</dbReference>
<dbReference type="SUPFAM" id="SSF54928">
    <property type="entry name" value="RNA-binding domain, RBD"/>
    <property type="match status" value="1"/>
</dbReference>
<evidence type="ECO:0000259" key="3">
    <source>
        <dbReference type="PROSITE" id="PS50102"/>
    </source>
</evidence>
<dbReference type="InterPro" id="IPR051229">
    <property type="entry name" value="ALYREF_mRNA_export"/>
</dbReference>
<dbReference type="Gene3D" id="3.30.70.330">
    <property type="match status" value="1"/>
</dbReference>
<dbReference type="KEGG" id="var:108337367"/>
<dbReference type="PANTHER" id="PTHR19965:SF93">
    <property type="entry name" value="RNA RECOGNITION MOTIF"/>
    <property type="match status" value="1"/>
</dbReference>
<gene>
    <name evidence="4" type="ORF">HKW66_Vig0107540</name>
    <name evidence="5" type="ORF">LR48_Vigan07g095300</name>
</gene>
<evidence type="ECO:0000313" key="7">
    <source>
        <dbReference type="Proteomes" id="UP000743370"/>
    </source>
</evidence>
<evidence type="ECO:0000256" key="1">
    <source>
        <dbReference type="ARBA" id="ARBA00022884"/>
    </source>
</evidence>
<dbReference type="InterPro" id="IPR012677">
    <property type="entry name" value="Nucleotide-bd_a/b_plait_sf"/>
</dbReference>
<dbReference type="OMA" id="IMRYSAK"/>
<reference evidence="5" key="2">
    <citation type="submission" date="2015-02" db="EMBL/GenBank/DDBJ databases">
        <authorList>
            <person name="Chooi Y.-H."/>
        </authorList>
    </citation>
    <scope>NUCLEOTIDE SEQUENCE</scope>
    <source>
        <tissue evidence="5">Seedling</tissue>
    </source>
</reference>
<dbReference type="EMBL" id="JABFOF010000002">
    <property type="protein sequence ID" value="KAG2403834.1"/>
    <property type="molecule type" value="Genomic_DNA"/>
</dbReference>
<dbReference type="STRING" id="3914.A0A0L9UXG8"/>
<dbReference type="SMART" id="SM00360">
    <property type="entry name" value="RRM"/>
    <property type="match status" value="1"/>
</dbReference>
<evidence type="ECO:0000313" key="5">
    <source>
        <dbReference type="EMBL" id="KOM47249.1"/>
    </source>
</evidence>
<evidence type="ECO:0000313" key="4">
    <source>
        <dbReference type="EMBL" id="KAG2403834.1"/>
    </source>
</evidence>
<keyword evidence="1 2" id="KW-0694">RNA-binding</keyword>
<dbReference type="EMBL" id="CM003377">
    <property type="protein sequence ID" value="KOM47249.1"/>
    <property type="molecule type" value="Genomic_DNA"/>
</dbReference>
<dbReference type="GO" id="GO:0005634">
    <property type="term" value="C:nucleus"/>
    <property type="evidence" value="ECO:0007669"/>
    <property type="project" value="TreeGrafter"/>
</dbReference>
<proteinExistence type="predicted"/>
<dbReference type="PANTHER" id="PTHR19965">
    <property type="entry name" value="RNA AND EXPORT FACTOR BINDING PROTEIN"/>
    <property type="match status" value="1"/>
</dbReference>
<organism evidence="5 6">
    <name type="scientific">Phaseolus angularis</name>
    <name type="common">Azuki bean</name>
    <name type="synonym">Vigna angularis</name>
    <dbReference type="NCBI Taxonomy" id="3914"/>
    <lineage>
        <taxon>Eukaryota</taxon>
        <taxon>Viridiplantae</taxon>
        <taxon>Streptophyta</taxon>
        <taxon>Embryophyta</taxon>
        <taxon>Tracheophyta</taxon>
        <taxon>Spermatophyta</taxon>
        <taxon>Magnoliopsida</taxon>
        <taxon>eudicotyledons</taxon>
        <taxon>Gunneridae</taxon>
        <taxon>Pentapetalae</taxon>
        <taxon>rosids</taxon>
        <taxon>fabids</taxon>
        <taxon>Fabales</taxon>
        <taxon>Fabaceae</taxon>
        <taxon>Papilionoideae</taxon>
        <taxon>50 kb inversion clade</taxon>
        <taxon>NPAAA clade</taxon>
        <taxon>indigoferoid/millettioid clade</taxon>
        <taxon>Phaseoleae</taxon>
        <taxon>Vigna</taxon>
    </lineage>
</organism>
<feature type="domain" description="RRM" evidence="3">
    <location>
        <begin position="66"/>
        <end position="143"/>
    </location>
</feature>
<sequence length="257" mass="29113">MVSGIDMSLDDIMRYSAKAAASRRLYTFVRNPVRTTPYPVPLARYHGMIPEMDFEDDGAAMIESGTKLLISNLDLGVSNGDIKLLFSEEGELKRCSIHYDQNGRSKGTAEVVFMRHSDALSAINKYNNMRLDGKPLQIELVGTSSPVVSSLRQNSLLGRPNDSLLSKGERVGGRGFYNDFVQEYIPRVRGEENGYIRELYLTDMDDALERPHRVPRYHAKVKSSNRKVTAKDLDDDLERYHLEAKRIKEQNGKSDNH</sequence>
<dbReference type="CDD" id="cd12680">
    <property type="entry name" value="RRM_THOC4"/>
    <property type="match status" value="1"/>
</dbReference>
<dbReference type="GO" id="GO:0003729">
    <property type="term" value="F:mRNA binding"/>
    <property type="evidence" value="ECO:0007669"/>
    <property type="project" value="TreeGrafter"/>
</dbReference>
<protein>
    <submittedName>
        <fullName evidence="4">THO complex subunit 4B ALYREF-like protein</fullName>
    </submittedName>
</protein>
<dbReference type="Proteomes" id="UP000743370">
    <property type="component" value="Unassembled WGS sequence"/>
</dbReference>
<reference evidence="6" key="1">
    <citation type="journal article" date="2015" name="Proc. Natl. Acad. Sci. U.S.A.">
        <title>Genome sequencing of adzuki bean (Vigna angularis) provides insight into high starch and low fat accumulation and domestication.</title>
        <authorList>
            <person name="Yang K."/>
            <person name="Tian Z."/>
            <person name="Chen C."/>
            <person name="Luo L."/>
            <person name="Zhao B."/>
            <person name="Wang Z."/>
            <person name="Yu L."/>
            <person name="Li Y."/>
            <person name="Sun Y."/>
            <person name="Li W."/>
            <person name="Chen Y."/>
            <person name="Li Y."/>
            <person name="Zhang Y."/>
            <person name="Ai D."/>
            <person name="Zhao J."/>
            <person name="Shang C."/>
            <person name="Ma Y."/>
            <person name="Wu B."/>
            <person name="Wang M."/>
            <person name="Gao L."/>
            <person name="Sun D."/>
            <person name="Zhang P."/>
            <person name="Guo F."/>
            <person name="Wang W."/>
            <person name="Li Y."/>
            <person name="Wang J."/>
            <person name="Varshney R.K."/>
            <person name="Wang J."/>
            <person name="Ling H.Q."/>
            <person name="Wan P."/>
        </authorList>
    </citation>
    <scope>NUCLEOTIDE SEQUENCE</scope>
    <source>
        <strain evidence="6">cv. Jingnong 6</strain>
    </source>
</reference>
<dbReference type="PROSITE" id="PS50102">
    <property type="entry name" value="RRM"/>
    <property type="match status" value="1"/>
</dbReference>